<dbReference type="eggNOG" id="ENOG502S6KB">
    <property type="taxonomic scope" value="Eukaryota"/>
</dbReference>
<dbReference type="InterPro" id="IPR023213">
    <property type="entry name" value="CAT-like_dom_sf"/>
</dbReference>
<dbReference type="Proteomes" id="UP000054988">
    <property type="component" value="Unassembled WGS sequence"/>
</dbReference>
<gene>
    <name evidence="2" type="ORF">WG66_17204</name>
</gene>
<dbReference type="EMBL" id="LATX01002393">
    <property type="protein sequence ID" value="KTB30190.1"/>
    <property type="molecule type" value="Genomic_DNA"/>
</dbReference>
<accession>A0A0W0F1J2</accession>
<protein>
    <submittedName>
        <fullName evidence="2">Uncharacterized protein</fullName>
    </submittedName>
</protein>
<evidence type="ECO:0000313" key="2">
    <source>
        <dbReference type="EMBL" id="KTB30190.1"/>
    </source>
</evidence>
<comment type="caution">
    <text evidence="2">The sequence shown here is derived from an EMBL/GenBank/DDBJ whole genome shotgun (WGS) entry which is preliminary data.</text>
</comment>
<reference evidence="2 3" key="1">
    <citation type="submission" date="2015-12" db="EMBL/GenBank/DDBJ databases">
        <title>Draft genome sequence of Moniliophthora roreri, the causal agent of frosty pod rot of cacao.</title>
        <authorList>
            <person name="Aime M.C."/>
            <person name="Diaz-Valderrama J.R."/>
            <person name="Kijpornyongpan T."/>
            <person name="Phillips-Mora W."/>
        </authorList>
    </citation>
    <scope>NUCLEOTIDE SEQUENCE [LARGE SCALE GENOMIC DNA]</scope>
    <source>
        <strain evidence="2 3">MCA 2952</strain>
    </source>
</reference>
<organism evidence="2 3">
    <name type="scientific">Moniliophthora roreri</name>
    <name type="common">Frosty pod rot fungus</name>
    <name type="synonym">Monilia roreri</name>
    <dbReference type="NCBI Taxonomy" id="221103"/>
    <lineage>
        <taxon>Eukaryota</taxon>
        <taxon>Fungi</taxon>
        <taxon>Dikarya</taxon>
        <taxon>Basidiomycota</taxon>
        <taxon>Agaricomycotina</taxon>
        <taxon>Agaricomycetes</taxon>
        <taxon>Agaricomycetidae</taxon>
        <taxon>Agaricales</taxon>
        <taxon>Marasmiineae</taxon>
        <taxon>Marasmiaceae</taxon>
        <taxon>Moniliophthora</taxon>
    </lineage>
</organism>
<sequence length="492" mass="55268">MSTTQPRAKEPEGPFALYPLTVFDRLFERSCFVTGWLVEGRLDESKLGEALGKITDKWRLLAGRVRSSKDGEKTSWHLKIPLGPLPCQEEYPTYKITTSTSELPIFHYVPHLVSGPSAETTYSHDAFPHTVFLHPSTPRRYSKWESDDSPLLCWHLTRFPASNNSGKEYTCLGFARSHGVFDGGGAAQIINALMAELRGEPWTPPSPPQPGSNTNPLQEILNELDSEAKEETQEYDAHTVMTIGRAIRMIAWHMRERYWRGAGAKMLLVPGHAVEWLVDNVRRELGETREKVSTGDVLVAWMMKTIYSVNGYPSSTVHLTNLASFRSLLAPDSSLSNFPHNAWLPPPSPLVTASEFQSLPLATLTKLLSDTRMKFSKQDVLRGYRTLRNHGFVLPGNWNADEDFLVSNVSASRILEADWTLLATDSSAGKTICCYRYSMTPNALLLTNMAYISGRLRDGTHVIDLCINKQRMGVLENEVRRIVTESEKARRS</sequence>
<dbReference type="AlphaFoldDB" id="A0A0W0F1J2"/>
<evidence type="ECO:0000313" key="3">
    <source>
        <dbReference type="Proteomes" id="UP000054988"/>
    </source>
</evidence>
<dbReference type="Gene3D" id="3.30.559.10">
    <property type="entry name" value="Chloramphenicol acetyltransferase-like domain"/>
    <property type="match status" value="2"/>
</dbReference>
<proteinExistence type="predicted"/>
<name>A0A0W0F1J2_MONRR</name>
<feature type="region of interest" description="Disordered" evidence="1">
    <location>
        <begin position="198"/>
        <end position="217"/>
    </location>
</feature>
<evidence type="ECO:0000256" key="1">
    <source>
        <dbReference type="SAM" id="MobiDB-lite"/>
    </source>
</evidence>